<dbReference type="EMBL" id="BNEA01000015">
    <property type="protein sequence ID" value="GHI54498.1"/>
    <property type="molecule type" value="Genomic_DNA"/>
</dbReference>
<keyword evidence="2" id="KW-1185">Reference proteome</keyword>
<gene>
    <name evidence="1" type="ORF">Srubr_43440</name>
</gene>
<accession>A0ABQ3RF74</accession>
<reference evidence="2" key="1">
    <citation type="submission" date="2023-07" db="EMBL/GenBank/DDBJ databases">
        <title>Whole genome shotgun sequence of Streptomyces achromogenes subsp. rubradiris NBRC 14000.</title>
        <authorList>
            <person name="Komaki H."/>
            <person name="Tamura T."/>
        </authorList>
    </citation>
    <scope>NUCLEOTIDE SEQUENCE [LARGE SCALE GENOMIC DNA]</scope>
    <source>
        <strain evidence="2">NBRC 14000</strain>
    </source>
</reference>
<comment type="caution">
    <text evidence="1">The sequence shown here is derived from an EMBL/GenBank/DDBJ whole genome shotgun (WGS) entry which is preliminary data.</text>
</comment>
<sequence>MLAARRPHPPQEDRPAAYEVARSRIPWHALAHVRTRATAPAGFPGIAPVNQVNGRAFRGRCHLGRPAATTAMMSGGGFAP</sequence>
<dbReference type="Proteomes" id="UP000646738">
    <property type="component" value="Unassembled WGS sequence"/>
</dbReference>
<evidence type="ECO:0000313" key="1">
    <source>
        <dbReference type="EMBL" id="GHI54498.1"/>
    </source>
</evidence>
<protein>
    <submittedName>
        <fullName evidence="1">Uncharacterized protein</fullName>
    </submittedName>
</protein>
<evidence type="ECO:0000313" key="2">
    <source>
        <dbReference type="Proteomes" id="UP000646738"/>
    </source>
</evidence>
<proteinExistence type="predicted"/>
<organism evidence="1 2">
    <name type="scientific">Streptomyces rubradiris</name>
    <name type="common">Streptomyces achromogenes subsp. rubradiris</name>
    <dbReference type="NCBI Taxonomy" id="285531"/>
    <lineage>
        <taxon>Bacteria</taxon>
        <taxon>Bacillati</taxon>
        <taxon>Actinomycetota</taxon>
        <taxon>Actinomycetes</taxon>
        <taxon>Kitasatosporales</taxon>
        <taxon>Streptomycetaceae</taxon>
        <taxon>Streptomyces</taxon>
    </lineage>
</organism>
<name>A0ABQ3RF74_STRRR</name>